<dbReference type="AlphaFoldDB" id="A0A3E2NUU3"/>
<dbReference type="EMBL" id="QWDE01000001">
    <property type="protein sequence ID" value="RFZ84774.1"/>
    <property type="molecule type" value="Genomic_DNA"/>
</dbReference>
<evidence type="ECO:0000313" key="2">
    <source>
        <dbReference type="Proteomes" id="UP000260823"/>
    </source>
</evidence>
<name>A0A3E2NUU3_9SPHI</name>
<keyword evidence="2" id="KW-1185">Reference proteome</keyword>
<accession>A0A3E2NUU3</accession>
<proteinExistence type="predicted"/>
<reference evidence="1 2" key="1">
    <citation type="submission" date="2018-08" db="EMBL/GenBank/DDBJ databases">
        <title>Mucilaginibacter terrae sp. nov., isolated from manganese diggings.</title>
        <authorList>
            <person name="Huang Y."/>
            <person name="Zhou Z."/>
        </authorList>
    </citation>
    <scope>NUCLEOTIDE SEQUENCE [LARGE SCALE GENOMIC DNA]</scope>
    <source>
        <strain evidence="1 2">ZH6</strain>
    </source>
</reference>
<dbReference type="RefSeq" id="WP_117381676.1">
    <property type="nucleotide sequence ID" value="NZ_QWDE01000001.1"/>
</dbReference>
<gene>
    <name evidence="1" type="ORF">DYU05_03980</name>
</gene>
<evidence type="ECO:0008006" key="3">
    <source>
        <dbReference type="Google" id="ProtNLM"/>
    </source>
</evidence>
<organism evidence="1 2">
    <name type="scientific">Mucilaginibacter terrenus</name>
    <dbReference type="NCBI Taxonomy" id="2482727"/>
    <lineage>
        <taxon>Bacteria</taxon>
        <taxon>Pseudomonadati</taxon>
        <taxon>Bacteroidota</taxon>
        <taxon>Sphingobacteriia</taxon>
        <taxon>Sphingobacteriales</taxon>
        <taxon>Sphingobacteriaceae</taxon>
        <taxon>Mucilaginibacter</taxon>
    </lineage>
</organism>
<dbReference type="OrthoDB" id="679434at2"/>
<comment type="caution">
    <text evidence="1">The sequence shown here is derived from an EMBL/GenBank/DDBJ whole genome shotgun (WGS) entry which is preliminary data.</text>
</comment>
<dbReference type="Proteomes" id="UP000260823">
    <property type="component" value="Unassembled WGS sequence"/>
</dbReference>
<protein>
    <recommendedName>
        <fullName evidence="3">DUF4248 domain-containing protein</fullName>
    </recommendedName>
</protein>
<evidence type="ECO:0000313" key="1">
    <source>
        <dbReference type="EMBL" id="RFZ84774.1"/>
    </source>
</evidence>
<sequence>MTTVHIGTAFLIRACSKKELREAYCVSVKTFNKWLAGVPDLGAYEGKTYTPKQVQKIVDHLGTP</sequence>